<feature type="domain" description="Tr-type G" evidence="3">
    <location>
        <begin position="4"/>
        <end position="199"/>
    </location>
</feature>
<dbReference type="InterPro" id="IPR042116">
    <property type="entry name" value="TypA/BipA_C"/>
</dbReference>
<dbReference type="InterPro" id="IPR009000">
    <property type="entry name" value="Transl_B-barrel_sf"/>
</dbReference>
<dbReference type="InterPro" id="IPR048876">
    <property type="entry name" value="BipA_C"/>
</dbReference>
<dbReference type="PROSITE" id="PS00301">
    <property type="entry name" value="G_TR_1"/>
    <property type="match status" value="1"/>
</dbReference>
<dbReference type="InterPro" id="IPR027417">
    <property type="entry name" value="P-loop_NTPase"/>
</dbReference>
<dbReference type="GO" id="GO:1990904">
    <property type="term" value="C:ribonucleoprotein complex"/>
    <property type="evidence" value="ECO:0007669"/>
    <property type="project" value="TreeGrafter"/>
</dbReference>
<dbReference type="PANTHER" id="PTHR42908">
    <property type="entry name" value="TRANSLATION ELONGATION FACTOR-RELATED"/>
    <property type="match status" value="1"/>
</dbReference>
<accession>A0A381Z3M1</accession>
<dbReference type="Pfam" id="PF00009">
    <property type="entry name" value="GTP_EFTU"/>
    <property type="match status" value="1"/>
</dbReference>
<dbReference type="CDD" id="cd16263">
    <property type="entry name" value="BipA_III"/>
    <property type="match status" value="1"/>
</dbReference>
<dbReference type="AlphaFoldDB" id="A0A381Z3M1"/>
<dbReference type="InterPro" id="IPR035651">
    <property type="entry name" value="BipA_V"/>
</dbReference>
<dbReference type="CDD" id="cd01891">
    <property type="entry name" value="TypA_BipA"/>
    <property type="match status" value="1"/>
</dbReference>
<dbReference type="NCBIfam" id="TIGR00231">
    <property type="entry name" value="small_GTP"/>
    <property type="match status" value="1"/>
</dbReference>
<dbReference type="InterPro" id="IPR000640">
    <property type="entry name" value="EFG_V-like"/>
</dbReference>
<sequence>MRKNNFRNIAIIAHVDHGKTTLVDAMLKQSGTFHERQNVEERIMDSMDLEKERGITITAKNTAIFYNDIKINILDTPGHADFGGEVERSLNLVDGALLLVDSSEGPLPQTRFVLKKALEKNLPIIVLINKIDRSDARVDYVVNQVYDLFIDLDATDEQIEFKIIYTNAKEGIAHYKLEESSNNLIPLFETIITNIEGPIADDEHEPQFLVTNLDYDSYVGQVAIGRLNNGNLMMNQMYSLCGKDEITYGHKFSALYTFNGLKKTQVEKVVSGDIIALAGLDKVVIGDTISSNDNPKPLPRINIDEPTVSMLFYVNTSPFAGKDGNYLTTRHISERLQKEIMGNVSLEVVNTDRNDVFEVRGRGELQMAILIETMRREGFEFMVSKPHVITFEEHGNVMEPMEIVFLDIPEDKVGIISEKLSIRKGRMLNLQNHGHGRVSLEFSIPSRGLIGFRSQFMTDTQGAGIMNKQFDGYKPWFGEIPQRNSGALVSDRNGKVTTYASLAMVDRGELFVTVGSTVYAGMIIGERNRSEDLCVNITREKKLTNMRSATSDATVTLRPPRQLSLDQFIEFIAEDELVEVTPKAIRLRKIELDENKRLSQRRKEKLS</sequence>
<dbReference type="InterPro" id="IPR047042">
    <property type="entry name" value="BipA_II"/>
</dbReference>
<evidence type="ECO:0000256" key="2">
    <source>
        <dbReference type="ARBA" id="ARBA00023134"/>
    </source>
</evidence>
<evidence type="ECO:0000256" key="1">
    <source>
        <dbReference type="ARBA" id="ARBA00022741"/>
    </source>
</evidence>
<gene>
    <name evidence="4" type="ORF">METZ01_LOCUS136201</name>
</gene>
<dbReference type="CDD" id="cd03691">
    <property type="entry name" value="BipA_TypA_II"/>
    <property type="match status" value="1"/>
</dbReference>
<dbReference type="InterPro" id="IPR047043">
    <property type="entry name" value="BipA_III"/>
</dbReference>
<dbReference type="InterPro" id="IPR035647">
    <property type="entry name" value="EFG_III/V"/>
</dbReference>
<dbReference type="SUPFAM" id="SSF50447">
    <property type="entry name" value="Translation proteins"/>
    <property type="match status" value="1"/>
</dbReference>
<dbReference type="InterPro" id="IPR031157">
    <property type="entry name" value="G_TR_CS"/>
</dbReference>
<dbReference type="Pfam" id="PF21018">
    <property type="entry name" value="BipA_C"/>
    <property type="match status" value="1"/>
</dbReference>
<dbReference type="GO" id="GO:0005525">
    <property type="term" value="F:GTP binding"/>
    <property type="evidence" value="ECO:0007669"/>
    <property type="project" value="UniProtKB-KW"/>
</dbReference>
<dbReference type="InterPro" id="IPR005225">
    <property type="entry name" value="Small_GTP-bd"/>
</dbReference>
<proteinExistence type="inferred from homology"/>
<dbReference type="CDD" id="cd03710">
    <property type="entry name" value="BipA_TypA_C"/>
    <property type="match status" value="1"/>
</dbReference>
<dbReference type="GO" id="GO:0003924">
    <property type="term" value="F:GTPase activity"/>
    <property type="evidence" value="ECO:0007669"/>
    <property type="project" value="InterPro"/>
</dbReference>
<dbReference type="NCBIfam" id="TIGR01394">
    <property type="entry name" value="TypA_BipA"/>
    <property type="match status" value="1"/>
</dbReference>
<dbReference type="InterPro" id="IPR006298">
    <property type="entry name" value="BipA"/>
</dbReference>
<dbReference type="Gene3D" id="3.40.50.300">
    <property type="entry name" value="P-loop containing nucleotide triphosphate hydrolases"/>
    <property type="match status" value="1"/>
</dbReference>
<protein>
    <recommendedName>
        <fullName evidence="3">Tr-type G domain-containing protein</fullName>
    </recommendedName>
</protein>
<keyword evidence="1" id="KW-0547">Nucleotide-binding</keyword>
<dbReference type="Pfam" id="PF22042">
    <property type="entry name" value="EF-G_D2"/>
    <property type="match status" value="1"/>
</dbReference>
<dbReference type="FunFam" id="3.30.70.870:FF:000003">
    <property type="entry name" value="GTP-binding protein TypA"/>
    <property type="match status" value="1"/>
</dbReference>
<dbReference type="InterPro" id="IPR053905">
    <property type="entry name" value="EF-G-like_DII"/>
</dbReference>
<dbReference type="EMBL" id="UINC01019667">
    <property type="protein sequence ID" value="SVA83347.1"/>
    <property type="molecule type" value="Genomic_DNA"/>
</dbReference>
<dbReference type="Gene3D" id="2.40.30.10">
    <property type="entry name" value="Translation factors"/>
    <property type="match status" value="1"/>
</dbReference>
<keyword evidence="2" id="KW-0342">GTP-binding</keyword>
<name>A0A381Z3M1_9ZZZZ</name>
<evidence type="ECO:0000259" key="3">
    <source>
        <dbReference type="PROSITE" id="PS51722"/>
    </source>
</evidence>
<dbReference type="InterPro" id="IPR047041">
    <property type="entry name" value="BipA_GTP-bd_dom"/>
</dbReference>
<dbReference type="Gene3D" id="3.30.70.240">
    <property type="match status" value="1"/>
</dbReference>
<dbReference type="SUPFAM" id="SSF54980">
    <property type="entry name" value="EF-G C-terminal domain-like"/>
    <property type="match status" value="2"/>
</dbReference>
<reference evidence="4" key="1">
    <citation type="submission" date="2018-05" db="EMBL/GenBank/DDBJ databases">
        <authorList>
            <person name="Lanie J.A."/>
            <person name="Ng W.-L."/>
            <person name="Kazmierczak K.M."/>
            <person name="Andrzejewski T.M."/>
            <person name="Davidsen T.M."/>
            <person name="Wayne K.J."/>
            <person name="Tettelin H."/>
            <person name="Glass J.I."/>
            <person name="Rusch D."/>
            <person name="Podicherti R."/>
            <person name="Tsui H.-C.T."/>
            <person name="Winkler M.E."/>
        </authorList>
    </citation>
    <scope>NUCLEOTIDE SEQUENCE</scope>
</reference>
<dbReference type="PROSITE" id="PS51722">
    <property type="entry name" value="G_TR_2"/>
    <property type="match status" value="1"/>
</dbReference>
<dbReference type="PRINTS" id="PR00315">
    <property type="entry name" value="ELONGATNFCT"/>
</dbReference>
<dbReference type="FunFam" id="2.40.50.250:FF:000001">
    <property type="entry name" value="GTP-binding protein TypA"/>
    <property type="match status" value="1"/>
</dbReference>
<dbReference type="PANTHER" id="PTHR42908:SF8">
    <property type="entry name" value="TR-TYPE G DOMAIN-CONTAINING PROTEIN"/>
    <property type="match status" value="1"/>
</dbReference>
<dbReference type="FunFam" id="3.40.50.300:FF:000055">
    <property type="entry name" value="GTP-binding protein TypA"/>
    <property type="match status" value="1"/>
</dbReference>
<dbReference type="GO" id="GO:0005829">
    <property type="term" value="C:cytosol"/>
    <property type="evidence" value="ECO:0007669"/>
    <property type="project" value="TreeGrafter"/>
</dbReference>
<dbReference type="SUPFAM" id="SSF52540">
    <property type="entry name" value="P-loop containing nucleoside triphosphate hydrolases"/>
    <property type="match status" value="1"/>
</dbReference>
<dbReference type="Pfam" id="PF00679">
    <property type="entry name" value="EFG_C"/>
    <property type="match status" value="1"/>
</dbReference>
<evidence type="ECO:0000313" key="4">
    <source>
        <dbReference type="EMBL" id="SVA83347.1"/>
    </source>
</evidence>
<dbReference type="FunFam" id="3.30.70.240:FF:000002">
    <property type="entry name" value="GTP-binding protein TypA"/>
    <property type="match status" value="1"/>
</dbReference>
<dbReference type="HAMAP" id="MF_00849">
    <property type="entry name" value="BipA"/>
    <property type="match status" value="1"/>
</dbReference>
<organism evidence="4">
    <name type="scientific">marine metagenome</name>
    <dbReference type="NCBI Taxonomy" id="408172"/>
    <lineage>
        <taxon>unclassified sequences</taxon>
        <taxon>metagenomes</taxon>
        <taxon>ecological metagenomes</taxon>
    </lineage>
</organism>
<dbReference type="InterPro" id="IPR000795">
    <property type="entry name" value="T_Tr_GTP-bd_dom"/>
</dbReference>
<dbReference type="Gene3D" id="3.30.70.870">
    <property type="entry name" value="Elongation Factor G (Translational Gtpase), domain 3"/>
    <property type="match status" value="1"/>
</dbReference>
<dbReference type="Gene3D" id="2.40.50.250">
    <property type="entry name" value="bipa protein"/>
    <property type="match status" value="1"/>
</dbReference>